<accession>A0AAW0TZZ9</accession>
<feature type="compositionally biased region" description="Basic and acidic residues" evidence="1">
    <location>
        <begin position="101"/>
        <end position="130"/>
    </location>
</feature>
<protein>
    <submittedName>
        <fullName evidence="2">Uncharacterized protein</fullName>
    </submittedName>
</protein>
<reference evidence="2 3" key="1">
    <citation type="submission" date="2023-03" db="EMBL/GenBank/DDBJ databases">
        <title>High-quality genome of Scylla paramamosain provides insights in environmental adaptation.</title>
        <authorList>
            <person name="Zhang L."/>
        </authorList>
    </citation>
    <scope>NUCLEOTIDE SEQUENCE [LARGE SCALE GENOMIC DNA]</scope>
    <source>
        <strain evidence="2">LZ_2023a</strain>
        <tissue evidence="2">Muscle</tissue>
    </source>
</reference>
<feature type="region of interest" description="Disordered" evidence="1">
    <location>
        <begin position="86"/>
        <end position="193"/>
    </location>
</feature>
<dbReference type="Proteomes" id="UP001487740">
    <property type="component" value="Unassembled WGS sequence"/>
</dbReference>
<evidence type="ECO:0000313" key="3">
    <source>
        <dbReference type="Proteomes" id="UP001487740"/>
    </source>
</evidence>
<sequence>MDRFPENLGSMSDEQGERFHQDIKEMETWYQGRYDPRSTQRWLSVGVDGGEGGGDGKPHYVPLKGVRDHYDAPSCLIPTHSLYLCPSGTKTRRSRPGVRINDYDKNEDKNEDRNETKGELDEKNGRKIEEKDDDENEEDKKRSLIVNKEGVKVHSNPHHPHARPQHDLREASPSRWYVSQSRQGRGVPQGGSL</sequence>
<dbReference type="PANTHER" id="PTHR46114">
    <property type="entry name" value="APPLE DOMAIN-CONTAINING PROTEIN"/>
    <property type="match status" value="1"/>
</dbReference>
<dbReference type="EMBL" id="JARAKH010000024">
    <property type="protein sequence ID" value="KAK8391742.1"/>
    <property type="molecule type" value="Genomic_DNA"/>
</dbReference>
<dbReference type="AlphaFoldDB" id="A0AAW0TZZ9"/>
<feature type="region of interest" description="Disordered" evidence="1">
    <location>
        <begin position="1"/>
        <end position="20"/>
    </location>
</feature>
<evidence type="ECO:0000313" key="2">
    <source>
        <dbReference type="EMBL" id="KAK8391742.1"/>
    </source>
</evidence>
<gene>
    <name evidence="2" type="ORF">O3P69_017339</name>
</gene>
<evidence type="ECO:0000256" key="1">
    <source>
        <dbReference type="SAM" id="MobiDB-lite"/>
    </source>
</evidence>
<organism evidence="2 3">
    <name type="scientific">Scylla paramamosain</name>
    <name type="common">Mud crab</name>
    <dbReference type="NCBI Taxonomy" id="85552"/>
    <lineage>
        <taxon>Eukaryota</taxon>
        <taxon>Metazoa</taxon>
        <taxon>Ecdysozoa</taxon>
        <taxon>Arthropoda</taxon>
        <taxon>Crustacea</taxon>
        <taxon>Multicrustacea</taxon>
        <taxon>Malacostraca</taxon>
        <taxon>Eumalacostraca</taxon>
        <taxon>Eucarida</taxon>
        <taxon>Decapoda</taxon>
        <taxon>Pleocyemata</taxon>
        <taxon>Brachyura</taxon>
        <taxon>Eubrachyura</taxon>
        <taxon>Portunoidea</taxon>
        <taxon>Portunidae</taxon>
        <taxon>Portuninae</taxon>
        <taxon>Scylla</taxon>
    </lineage>
</organism>
<proteinExistence type="predicted"/>
<dbReference type="PANTHER" id="PTHR46114:SF1">
    <property type="entry name" value="ZAD DOMAIN-CONTAINING PROTEIN"/>
    <property type="match status" value="1"/>
</dbReference>
<comment type="caution">
    <text evidence="2">The sequence shown here is derived from an EMBL/GenBank/DDBJ whole genome shotgun (WGS) entry which is preliminary data.</text>
</comment>
<name>A0AAW0TZZ9_SCYPA</name>
<keyword evidence="3" id="KW-1185">Reference proteome</keyword>